<dbReference type="EMBL" id="JAECSB010000100">
    <property type="protein sequence ID" value="MBH5147513.1"/>
    <property type="molecule type" value="Genomic_DNA"/>
</dbReference>
<dbReference type="Proteomes" id="UP000627573">
    <property type="component" value="Unassembled WGS sequence"/>
</dbReference>
<name>A0A8I1DC50_RHOER</name>
<accession>A0A8I1DC50</accession>
<sequence length="409" mass="43857">MTVGTFAGMALQDSAHPPGNGAVFLLRNSPAQNAAIQLSGWTIQVAAGVKAVVVYGHSGAGPDGSHTAALAAANNGLDYMSARGLCDAAIRDAFDQCFVWWPDSNGIVLRANVVRTLTSSFTATVTAVDADGNPIPQVPPPTPTQHDAFRFIRMSRTSEYLFDSYRNMFLAFEAILSDIRPRKIKTNGRLEGEGEWFKKALRAADQHVPIASLAPTDAASAVEWIYKNMYGDERSGLMHAKQGQEYHLPQDDKSRRQLETSLDSLWTYISALVAARLGVSHQSGGFVQGGWELLTQNLFSQIKIVISDDESPRTVDTRFAPTGGSIVELVPGPVVMAEPFLGTVLGTHTLGRGAPRAIRKIGAMDADGVTLAISALCGTLELGTSVKRFEALVGFRNISATGPRTHFSA</sequence>
<protein>
    <submittedName>
        <fullName evidence="1">Uncharacterized protein</fullName>
    </submittedName>
</protein>
<evidence type="ECO:0000313" key="2">
    <source>
        <dbReference type="Proteomes" id="UP000627573"/>
    </source>
</evidence>
<dbReference type="AlphaFoldDB" id="A0A8I1DC50"/>
<comment type="caution">
    <text evidence="1">The sequence shown here is derived from an EMBL/GenBank/DDBJ whole genome shotgun (WGS) entry which is preliminary data.</text>
</comment>
<keyword evidence="2" id="KW-1185">Reference proteome</keyword>
<evidence type="ECO:0000313" key="1">
    <source>
        <dbReference type="EMBL" id="MBH5147513.1"/>
    </source>
</evidence>
<dbReference type="RefSeq" id="WP_019750033.1">
    <property type="nucleotide sequence ID" value="NZ_BHXB01000003.1"/>
</dbReference>
<reference evidence="1 2" key="1">
    <citation type="submission" date="2020-12" db="EMBL/GenBank/DDBJ databases">
        <title>Draft genome sequence of furan degrading bacterial strain FUR100.</title>
        <authorList>
            <person name="Woiski C."/>
        </authorList>
    </citation>
    <scope>NUCLEOTIDE SEQUENCE [LARGE SCALE GENOMIC DNA]</scope>
    <source>
        <strain evidence="1 2">FUR100</strain>
    </source>
</reference>
<organism evidence="1 2">
    <name type="scientific">Rhodococcus erythropolis</name>
    <name type="common">Arthrobacter picolinophilus</name>
    <dbReference type="NCBI Taxonomy" id="1833"/>
    <lineage>
        <taxon>Bacteria</taxon>
        <taxon>Bacillati</taxon>
        <taxon>Actinomycetota</taxon>
        <taxon>Actinomycetes</taxon>
        <taxon>Mycobacteriales</taxon>
        <taxon>Nocardiaceae</taxon>
        <taxon>Rhodococcus</taxon>
        <taxon>Rhodococcus erythropolis group</taxon>
    </lineage>
</organism>
<gene>
    <name evidence="1" type="ORF">I3517_33435</name>
</gene>
<proteinExistence type="predicted"/>